<feature type="domain" description="Acyl-CoA thioesterase-like N-terminal HotDog" evidence="2">
    <location>
        <begin position="37"/>
        <end position="119"/>
    </location>
</feature>
<dbReference type="SUPFAM" id="SSF56801">
    <property type="entry name" value="Acetyl-CoA synthetase-like"/>
    <property type="match status" value="1"/>
</dbReference>
<protein>
    <recommendedName>
        <fullName evidence="5">Acyl-CoA ligase</fullName>
    </recommendedName>
</protein>
<proteinExistence type="predicted"/>
<dbReference type="OrthoDB" id="68328at2759"/>
<dbReference type="SUPFAM" id="SSF54637">
    <property type="entry name" value="Thioesterase/thiol ester dehydrase-isomerase"/>
    <property type="match status" value="2"/>
</dbReference>
<dbReference type="PROSITE" id="PS00455">
    <property type="entry name" value="AMP_BINDING"/>
    <property type="match status" value="1"/>
</dbReference>
<dbReference type="CDD" id="cd03445">
    <property type="entry name" value="Thioesterase_II_repeat2"/>
    <property type="match status" value="1"/>
</dbReference>
<feature type="domain" description="AMP-dependent synthetase/ligase" evidence="1">
    <location>
        <begin position="295"/>
        <end position="549"/>
    </location>
</feature>
<dbReference type="InterPro" id="IPR020845">
    <property type="entry name" value="AMP-binding_CS"/>
</dbReference>
<dbReference type="GO" id="GO:0005782">
    <property type="term" value="C:peroxisomal matrix"/>
    <property type="evidence" value="ECO:0007669"/>
    <property type="project" value="UniProtKB-SubCell"/>
</dbReference>
<dbReference type="Pfam" id="PF13622">
    <property type="entry name" value="4HBT_3"/>
    <property type="match status" value="1"/>
</dbReference>
<dbReference type="InterPro" id="IPR000873">
    <property type="entry name" value="AMP-dep_synth/lig_dom"/>
</dbReference>
<evidence type="ECO:0000313" key="4">
    <source>
        <dbReference type="Proteomes" id="UP000605986"/>
    </source>
</evidence>
<dbReference type="InterPro" id="IPR049449">
    <property type="entry name" value="TesB_ACOT8-like_N"/>
</dbReference>
<dbReference type="PANTHER" id="PTHR11066">
    <property type="entry name" value="ACYL-COA THIOESTERASE"/>
    <property type="match status" value="1"/>
</dbReference>
<accession>A0A8H4P2M1</accession>
<evidence type="ECO:0008006" key="5">
    <source>
        <dbReference type="Google" id="ProtNLM"/>
    </source>
</evidence>
<name>A0A8H4P2M1_9HYPO</name>
<dbReference type="Pfam" id="PF00501">
    <property type="entry name" value="AMP-binding"/>
    <property type="match status" value="1"/>
</dbReference>
<organism evidence="3 4">
    <name type="scientific">Fusarium austroafricanum</name>
    <dbReference type="NCBI Taxonomy" id="2364996"/>
    <lineage>
        <taxon>Eukaryota</taxon>
        <taxon>Fungi</taxon>
        <taxon>Dikarya</taxon>
        <taxon>Ascomycota</taxon>
        <taxon>Pezizomycotina</taxon>
        <taxon>Sordariomycetes</taxon>
        <taxon>Hypocreomycetidae</taxon>
        <taxon>Hypocreales</taxon>
        <taxon>Nectriaceae</taxon>
        <taxon>Fusarium</taxon>
        <taxon>Fusarium concolor species complex</taxon>
    </lineage>
</organism>
<dbReference type="Proteomes" id="UP000605986">
    <property type="component" value="Unassembled WGS sequence"/>
</dbReference>
<comment type="caution">
    <text evidence="3">The sequence shown here is derived from an EMBL/GenBank/DDBJ whole genome shotgun (WGS) entry which is preliminary data.</text>
</comment>
<evidence type="ECO:0000259" key="2">
    <source>
        <dbReference type="Pfam" id="PF13622"/>
    </source>
</evidence>
<dbReference type="GO" id="GO:0009062">
    <property type="term" value="P:fatty acid catabolic process"/>
    <property type="evidence" value="ECO:0007669"/>
    <property type="project" value="TreeGrafter"/>
</dbReference>
<dbReference type="InterPro" id="IPR003703">
    <property type="entry name" value="Acyl_CoA_thio"/>
</dbReference>
<dbReference type="GO" id="GO:0006637">
    <property type="term" value="P:acyl-CoA metabolic process"/>
    <property type="evidence" value="ECO:0007669"/>
    <property type="project" value="InterPro"/>
</dbReference>
<evidence type="ECO:0000259" key="1">
    <source>
        <dbReference type="Pfam" id="PF00501"/>
    </source>
</evidence>
<dbReference type="EMBL" id="JAADJG010000142">
    <property type="protein sequence ID" value="KAF4453781.1"/>
    <property type="molecule type" value="Genomic_DNA"/>
</dbReference>
<evidence type="ECO:0000313" key="3">
    <source>
        <dbReference type="EMBL" id="KAF4453781.1"/>
    </source>
</evidence>
<dbReference type="PANTHER" id="PTHR11066:SF34">
    <property type="entry name" value="ACYL-COENZYME A THIOESTERASE 8"/>
    <property type="match status" value="1"/>
</dbReference>
<dbReference type="AlphaFoldDB" id="A0A8H4P2M1"/>
<dbReference type="InterPro" id="IPR029069">
    <property type="entry name" value="HotDog_dom_sf"/>
</dbReference>
<gene>
    <name evidence="3" type="ORF">F53441_3607</name>
</gene>
<dbReference type="CDD" id="cd03444">
    <property type="entry name" value="Thioesterase_II_repeat1"/>
    <property type="match status" value="1"/>
</dbReference>
<dbReference type="Gene3D" id="3.10.129.10">
    <property type="entry name" value="Hotdog Thioesterase"/>
    <property type="match status" value="2"/>
</dbReference>
<dbReference type="GO" id="GO:0047617">
    <property type="term" value="F:fatty acyl-CoA hydrolase activity"/>
    <property type="evidence" value="ECO:0007669"/>
    <property type="project" value="InterPro"/>
</dbReference>
<dbReference type="Gene3D" id="3.40.50.980">
    <property type="match status" value="2"/>
</dbReference>
<reference evidence="3" key="1">
    <citation type="submission" date="2020-01" db="EMBL/GenBank/DDBJ databases">
        <title>Identification and distribution of gene clusters putatively required for synthesis of sphingolipid metabolism inhibitors in phylogenetically diverse species of the filamentous fungus Fusarium.</title>
        <authorList>
            <person name="Kim H.-S."/>
            <person name="Busman M."/>
            <person name="Brown D.W."/>
            <person name="Divon H."/>
            <person name="Uhlig S."/>
            <person name="Proctor R.H."/>
        </authorList>
    </citation>
    <scope>NUCLEOTIDE SEQUENCE</scope>
    <source>
        <strain evidence="3">NRRL 53441</strain>
    </source>
</reference>
<keyword evidence="4" id="KW-1185">Reference proteome</keyword>
<sequence>MVADSDTVVPRRLSKLEGLLQLEKIETDVLRTTGSLWHPPGGRGLYGGVVISQSLIAAQRTVDDDFICHSMQSQFLLYGTDQAPITYSVRRVREGRSYVTRTVHAVQEGRCIYFALVSFARTLSKEHQHVHHASAMTKIEIPHAEERHNDSTKATEAFAPDLSPATLGNGSIPPQDRVLRCWIRAPEKILQADDLTVHQAVLAFLSDWIAVSVTPYAHGHFEFPDSILKSVRSSVIQGTVIGMLSTLNHSLYFHSSSSIRADEWMLLEANSPWAGDERCLTNAKVFAKDGTLLATYVQEKSRTDKLARDLASELGWMVNEGSEMDKVVTIFALNTIDIPTVTWAVHRLNGVCALVNSTFTSWELAQQLQKTRAKIIFTVMPLLRVSKEAAKKCEMPGTHESIKNHDFLTVRDILAKGETAPDFRTVEWAPGRPQQQIAFLSHSSGTSGPSKIGMITHAYLIANVLQMALFEQKGRGGPDRRERVLGVLPHSHIYGVVMISHLSTFRGDSVIVLPKFNMDLMLSNVARYEIIPLNIVPPIIVAMSKNPDLLRWLDTKRLHGRISFVQKIPKSPSGMILRRLLRDRATVDPDPTSKLQSCSWL</sequence>